<dbReference type="RefSeq" id="WP_174212417.1">
    <property type="nucleotide sequence ID" value="NZ_JAEACP010000019.1"/>
</dbReference>
<organism evidence="2 3">
    <name type="scientific">Tabrizicola soli</name>
    <dbReference type="NCBI Taxonomy" id="2185115"/>
    <lineage>
        <taxon>Bacteria</taxon>
        <taxon>Pseudomonadati</taxon>
        <taxon>Pseudomonadota</taxon>
        <taxon>Alphaproteobacteria</taxon>
        <taxon>Rhodobacterales</taxon>
        <taxon>Paracoccaceae</taxon>
        <taxon>Tabrizicola</taxon>
    </lineage>
</organism>
<evidence type="ECO:0000313" key="2">
    <source>
        <dbReference type="EMBL" id="MFC3084981.1"/>
    </source>
</evidence>
<evidence type="ECO:0000256" key="1">
    <source>
        <dbReference type="SAM" id="SignalP"/>
    </source>
</evidence>
<gene>
    <name evidence="2" type="ORF">ACFOD6_02855</name>
</gene>
<evidence type="ECO:0008006" key="4">
    <source>
        <dbReference type="Google" id="ProtNLM"/>
    </source>
</evidence>
<accession>A0ABV7DPP3</accession>
<keyword evidence="3" id="KW-1185">Reference proteome</keyword>
<dbReference type="InterPro" id="IPR006311">
    <property type="entry name" value="TAT_signal"/>
</dbReference>
<proteinExistence type="predicted"/>
<reference evidence="3" key="1">
    <citation type="journal article" date="2019" name="Int. J. Syst. Evol. Microbiol.">
        <title>The Global Catalogue of Microorganisms (GCM) 10K type strain sequencing project: providing services to taxonomists for standard genome sequencing and annotation.</title>
        <authorList>
            <consortium name="The Broad Institute Genomics Platform"/>
            <consortium name="The Broad Institute Genome Sequencing Center for Infectious Disease"/>
            <person name="Wu L."/>
            <person name="Ma J."/>
        </authorList>
    </citation>
    <scope>NUCLEOTIDE SEQUENCE [LARGE SCALE GENOMIC DNA]</scope>
    <source>
        <strain evidence="3">KCTC 62102</strain>
    </source>
</reference>
<protein>
    <recommendedName>
        <fullName evidence="4">Copper chaperone PCu(A)C</fullName>
    </recommendedName>
</protein>
<comment type="caution">
    <text evidence="2">The sequence shown here is derived from an EMBL/GenBank/DDBJ whole genome shotgun (WGS) entry which is preliminary data.</text>
</comment>
<name>A0ABV7DPP3_9RHOB</name>
<sequence>MTLALPQLSRRSLLALSCAGIAALALPMSAPAQDAADANSMVVDDVLAYLGVLPAAIVRGHPSSHSEGTMHGGVPEGRNQYHLVLALFDATTGARIEAARVSVKLMELGHIGNTRLNLEPMLIAGTVTWGAFAELPSRQALELSFDVILPGRAKGIVFPFTYTPTGD</sequence>
<feature type="chain" id="PRO_5047538655" description="Copper chaperone PCu(A)C" evidence="1">
    <location>
        <begin position="33"/>
        <end position="167"/>
    </location>
</feature>
<evidence type="ECO:0000313" key="3">
    <source>
        <dbReference type="Proteomes" id="UP001595445"/>
    </source>
</evidence>
<feature type="signal peptide" evidence="1">
    <location>
        <begin position="1"/>
        <end position="32"/>
    </location>
</feature>
<dbReference type="Proteomes" id="UP001595445">
    <property type="component" value="Unassembled WGS sequence"/>
</dbReference>
<keyword evidence="1" id="KW-0732">Signal</keyword>
<dbReference type="PROSITE" id="PS51318">
    <property type="entry name" value="TAT"/>
    <property type="match status" value="1"/>
</dbReference>
<dbReference type="EMBL" id="JBHRSM010000004">
    <property type="protein sequence ID" value="MFC3084981.1"/>
    <property type="molecule type" value="Genomic_DNA"/>
</dbReference>